<dbReference type="InterPro" id="IPR037683">
    <property type="entry name" value="Rmd5_dRing"/>
</dbReference>
<dbReference type="InterPro" id="IPR024964">
    <property type="entry name" value="CTLH/CRA"/>
</dbReference>
<evidence type="ECO:0000259" key="11">
    <source>
        <dbReference type="PROSITE" id="PS51867"/>
    </source>
</evidence>
<evidence type="ECO:0000256" key="8">
    <source>
        <dbReference type="ARBA" id="ARBA00080744"/>
    </source>
</evidence>
<dbReference type="InterPro" id="IPR027370">
    <property type="entry name" value="Znf-RING_euk"/>
</dbReference>
<keyword evidence="2" id="KW-0963">Cytoplasm</keyword>
<dbReference type="AlphaFoldDB" id="A0A060T2S7"/>
<dbReference type="GO" id="GO:0034657">
    <property type="term" value="C:GID complex"/>
    <property type="evidence" value="ECO:0007669"/>
    <property type="project" value="TreeGrafter"/>
</dbReference>
<evidence type="ECO:0000256" key="5">
    <source>
        <dbReference type="ARBA" id="ARBA00022833"/>
    </source>
</evidence>
<dbReference type="GO" id="GO:0005737">
    <property type="term" value="C:cytoplasm"/>
    <property type="evidence" value="ECO:0007669"/>
    <property type="project" value="UniProtKB-SubCell"/>
</dbReference>
<dbReference type="PROSITE" id="PS50897">
    <property type="entry name" value="CTLH"/>
    <property type="match status" value="1"/>
</dbReference>
<dbReference type="PANTHER" id="PTHR12170">
    <property type="entry name" value="MACROPHAGE ERYTHROBLAST ATTACHER-RELATED"/>
    <property type="match status" value="1"/>
</dbReference>
<evidence type="ECO:0000313" key="12">
    <source>
        <dbReference type="EMBL" id="CDP35243.1"/>
    </source>
</evidence>
<keyword evidence="3" id="KW-0479">Metal-binding</keyword>
<gene>
    <name evidence="12" type="ORF">GNLVRS02_ARAD1C30844g</name>
</gene>
<evidence type="ECO:0000256" key="7">
    <source>
        <dbReference type="ARBA" id="ARBA00075398"/>
    </source>
</evidence>
<evidence type="ECO:0000259" key="10">
    <source>
        <dbReference type="PROSITE" id="PS50897"/>
    </source>
</evidence>
<comment type="subcellular location">
    <subcellularLocation>
        <location evidence="1">Cytoplasm</location>
    </subcellularLocation>
</comment>
<dbReference type="SMART" id="SM00757">
    <property type="entry name" value="CRA"/>
    <property type="match status" value="1"/>
</dbReference>
<dbReference type="InterPro" id="IPR013083">
    <property type="entry name" value="Znf_RING/FYVE/PHD"/>
</dbReference>
<dbReference type="GO" id="GO:0008270">
    <property type="term" value="F:zinc ion binding"/>
    <property type="evidence" value="ECO:0007669"/>
    <property type="project" value="UniProtKB-KW"/>
</dbReference>
<dbReference type="GO" id="GO:0061630">
    <property type="term" value="F:ubiquitin protein ligase activity"/>
    <property type="evidence" value="ECO:0007669"/>
    <property type="project" value="InterPro"/>
</dbReference>
<keyword evidence="4 9" id="KW-0863">Zinc-finger</keyword>
<dbReference type="Pfam" id="PF13445">
    <property type="entry name" value="zf-RING_UBOX"/>
    <property type="match status" value="1"/>
</dbReference>
<evidence type="ECO:0000256" key="1">
    <source>
        <dbReference type="ARBA" id="ARBA00004496"/>
    </source>
</evidence>
<dbReference type="InterPro" id="IPR013144">
    <property type="entry name" value="CRA_dom"/>
</dbReference>
<dbReference type="Pfam" id="PF10607">
    <property type="entry name" value="CTLH"/>
    <property type="match status" value="1"/>
</dbReference>
<keyword evidence="5" id="KW-0862">Zinc</keyword>
<dbReference type="SMART" id="SM00668">
    <property type="entry name" value="CTLH"/>
    <property type="match status" value="1"/>
</dbReference>
<proteinExistence type="inferred from homology"/>
<dbReference type="EMBL" id="HG937693">
    <property type="protein sequence ID" value="CDP35243.1"/>
    <property type="molecule type" value="Genomic_DNA"/>
</dbReference>
<evidence type="ECO:0000256" key="3">
    <source>
        <dbReference type="ARBA" id="ARBA00022723"/>
    </source>
</evidence>
<dbReference type="InterPro" id="IPR045098">
    <property type="entry name" value="Fyv10_fam"/>
</dbReference>
<dbReference type="SUPFAM" id="SSF57850">
    <property type="entry name" value="RING/U-box"/>
    <property type="match status" value="1"/>
</dbReference>
<dbReference type="InterPro" id="IPR006595">
    <property type="entry name" value="CTLH_C"/>
</dbReference>
<evidence type="ECO:0000256" key="6">
    <source>
        <dbReference type="ARBA" id="ARBA00061136"/>
    </source>
</evidence>
<dbReference type="PROSITE" id="PS50896">
    <property type="entry name" value="LISH"/>
    <property type="match status" value="1"/>
</dbReference>
<feature type="domain" description="RING-Gid-type" evidence="11">
    <location>
        <begin position="324"/>
        <end position="368"/>
    </location>
</feature>
<dbReference type="InterPro" id="IPR044063">
    <property type="entry name" value="ZF_RING_GID"/>
</dbReference>
<dbReference type="GO" id="GO:0043161">
    <property type="term" value="P:proteasome-mediated ubiquitin-dependent protein catabolic process"/>
    <property type="evidence" value="ECO:0007669"/>
    <property type="project" value="InterPro"/>
</dbReference>
<dbReference type="PhylomeDB" id="A0A060T2S7"/>
<dbReference type="PANTHER" id="PTHR12170:SF3">
    <property type="entry name" value="GH10162P"/>
    <property type="match status" value="1"/>
</dbReference>
<reference evidence="12" key="2">
    <citation type="submission" date="2014-06" db="EMBL/GenBank/DDBJ databases">
        <title>The complete genome of Blastobotrys (Arxula) adeninivorans LS3 - a yeast of biotechnological interest.</title>
        <authorList>
            <person name="Kunze G."/>
            <person name="Gaillardin C."/>
            <person name="Czernicka M."/>
            <person name="Durrens P."/>
            <person name="Martin T."/>
            <person name="Boer E."/>
            <person name="Gabaldon T."/>
            <person name="Cruz J."/>
            <person name="Talla E."/>
            <person name="Marck C."/>
            <person name="Goffeau A."/>
            <person name="Barbe V."/>
            <person name="Baret P."/>
            <person name="Baronian K."/>
            <person name="Beier S."/>
            <person name="Bleykasten C."/>
            <person name="Bode R."/>
            <person name="Casaregola S."/>
            <person name="Despons L."/>
            <person name="Fairhead C."/>
            <person name="Giersberg M."/>
            <person name="Gierski P."/>
            <person name="Hahnel U."/>
            <person name="Hartmann A."/>
            <person name="Jankowska D."/>
            <person name="Jubin C."/>
            <person name="Jung P."/>
            <person name="Lafontaine I."/>
            <person name="Leh-Louis V."/>
            <person name="Lemaire M."/>
            <person name="Marcet-Houben M."/>
            <person name="Mascher M."/>
            <person name="Morel G."/>
            <person name="Richard G.-F."/>
            <person name="Riechen J."/>
            <person name="Sacerdot C."/>
            <person name="Sarkar A."/>
            <person name="Savel G."/>
            <person name="Schacherer J."/>
            <person name="Sherman D."/>
            <person name="Straub M.-L."/>
            <person name="Stein N."/>
            <person name="Thierry A."/>
            <person name="Trautwein-Schult A."/>
            <person name="Westhof E."/>
            <person name="Worch S."/>
            <person name="Dujon B."/>
            <person name="Souciet J.-L."/>
            <person name="Wincker P."/>
            <person name="Scholz U."/>
            <person name="Neuveglise N."/>
        </authorList>
    </citation>
    <scope>NUCLEOTIDE SEQUENCE</scope>
    <source>
        <strain evidence="12">LS3</strain>
    </source>
</reference>
<dbReference type="FunFam" id="3.30.40.10:FF:000143">
    <property type="entry name" value="Regulator of gluconeogenesis Rmd5"/>
    <property type="match status" value="1"/>
</dbReference>
<reference evidence="12" key="1">
    <citation type="submission" date="2014-02" db="EMBL/GenBank/DDBJ databases">
        <authorList>
            <person name="Genoscope - CEA"/>
        </authorList>
    </citation>
    <scope>NUCLEOTIDE SEQUENCE</scope>
    <source>
        <strain evidence="12">LS3</strain>
    </source>
</reference>
<evidence type="ECO:0000256" key="9">
    <source>
        <dbReference type="PROSITE-ProRule" id="PRU01215"/>
    </source>
</evidence>
<protein>
    <recommendedName>
        <fullName evidence="8">GID complex catalytic subunit 2</fullName>
    </recommendedName>
    <alternativeName>
        <fullName evidence="7">Glucose-induced degradation protein 2</fullName>
    </alternativeName>
</protein>
<dbReference type="CDD" id="cd16652">
    <property type="entry name" value="dRING_Rmd5p-like"/>
    <property type="match status" value="1"/>
</dbReference>
<name>A0A060T2S7_BLAAD</name>
<feature type="zinc finger region" description="RING-Gid-type" evidence="9">
    <location>
        <begin position="324"/>
        <end position="368"/>
    </location>
</feature>
<dbReference type="Gene3D" id="3.30.40.10">
    <property type="entry name" value="Zinc/RING finger domain, C3HC4 (zinc finger)"/>
    <property type="match status" value="1"/>
</dbReference>
<organism evidence="12">
    <name type="scientific">Blastobotrys adeninivorans</name>
    <name type="common">Yeast</name>
    <name type="synonym">Arxula adeninivorans</name>
    <dbReference type="NCBI Taxonomy" id="409370"/>
    <lineage>
        <taxon>Eukaryota</taxon>
        <taxon>Fungi</taxon>
        <taxon>Dikarya</taxon>
        <taxon>Ascomycota</taxon>
        <taxon>Saccharomycotina</taxon>
        <taxon>Dipodascomycetes</taxon>
        <taxon>Dipodascales</taxon>
        <taxon>Trichomonascaceae</taxon>
        <taxon>Blastobotrys</taxon>
    </lineage>
</organism>
<accession>A0A060T2S7</accession>
<evidence type="ECO:0000256" key="2">
    <source>
        <dbReference type="ARBA" id="ARBA00022490"/>
    </source>
</evidence>
<dbReference type="InterPro" id="IPR006594">
    <property type="entry name" value="LisH"/>
</dbReference>
<dbReference type="GO" id="GO:0005634">
    <property type="term" value="C:nucleus"/>
    <property type="evidence" value="ECO:0007669"/>
    <property type="project" value="TreeGrafter"/>
</dbReference>
<dbReference type="PROSITE" id="PS51867">
    <property type="entry name" value="ZF_RING_GID"/>
    <property type="match status" value="1"/>
</dbReference>
<feature type="domain" description="CTLH" evidence="10">
    <location>
        <begin position="144"/>
        <end position="202"/>
    </location>
</feature>
<comment type="similarity">
    <text evidence="6">Belongs to the RMD5/GID2 family.</text>
</comment>
<evidence type="ECO:0000256" key="4">
    <source>
        <dbReference type="ARBA" id="ARBA00022771"/>
    </source>
</evidence>
<sequence>MEAILKEYERLERTGSFAKCEKRVDALLELLEQAQAKVEEQPDHAQEQVRAILPEAMKLQKDITDAEKEVYNGIAKFGRALEKTFKPAFLSPENGDNAKPLPISPGTDLNTAILMHLSRAGEFNVASKFMEEAHLSVPEDLLEEFAHMYDILQHLLSRNLEPAIEWATSKRADLLARGSNLEFSLHKLQFIRFLIDEGDTNKALAYAQKNLSVFGDRYLNDISQLMSGVLYVGRIDQSPYRQVFASPSYDDLYDMFSSEFCSFLGLPPDSPLYLAATAGAIAQPVLAKMEIVMKNRGAEWTTKQELPVEIDLPPKFRFHSIFVCPVSKEQTTDRNPPMMLPCGHVLANDSLRSLSNDNPHHTFKCPYCPMDATYYQAKRVYF</sequence>